<dbReference type="InterPro" id="IPR001810">
    <property type="entry name" value="F-box_dom"/>
</dbReference>
<dbReference type="Pfam" id="PF12937">
    <property type="entry name" value="F-box-like"/>
    <property type="match status" value="1"/>
</dbReference>
<dbReference type="VEuPathDB" id="FungiDB:BD410DRAFT_509330"/>
<organism evidence="2 3">
    <name type="scientific">Rickenella mellea</name>
    <dbReference type="NCBI Taxonomy" id="50990"/>
    <lineage>
        <taxon>Eukaryota</taxon>
        <taxon>Fungi</taxon>
        <taxon>Dikarya</taxon>
        <taxon>Basidiomycota</taxon>
        <taxon>Agaricomycotina</taxon>
        <taxon>Agaricomycetes</taxon>
        <taxon>Hymenochaetales</taxon>
        <taxon>Rickenellaceae</taxon>
        <taxon>Rickenella</taxon>
    </lineage>
</organism>
<sequence>MTVAGLPPRITSPGVLELTHKPFEQVHVERREEQPGEVVCGELEDSERAGIRTLPAETLSAIFSNLLNDSYESNRLKYQYHSTFNPHRDLIVASHICHQWRHVALNTSSLWKHVSIAYNHYSHVEAFLLRSKISRLSVHVSIVNSLGNWFNPHPQLMVALNFVTANWHRITSLSLYLQEDVNDYAWIAKNWLRRFNPGREGSSNLRKLRIHGYVEEFDAEEIFFSSPKLPQLVIAKGLTELSLNKVRLDYSLIPHGLYDLIRSSPNVEILRLCVSYDDDDDEPEFEHPERISLLHLRQLFLTFRPHSVINHLLIDMDFSPDTNCEFTYDSMSTVGALHSLPLDISSSLRAFEMSVSMDKFRLRTTRSVGDVTPSKVNITVVPDLPYYEFSKRDMIVLLQSHASMPWIHPANLGIDLSKFGGSTPNAQEWLQLATHLPVLESLEIRITKSPWHEEEQQALLVLLEAFAIECEEPLCPRFRQLVIPVTAGDQLSERLSGVLTRCNQQREKLDLPSIAIAWEENLTKKADDLYGYNEF</sequence>
<accession>A0A4Y7PSS9</accession>
<proteinExistence type="predicted"/>
<dbReference type="InterPro" id="IPR036047">
    <property type="entry name" value="F-box-like_dom_sf"/>
</dbReference>
<dbReference type="EMBL" id="ML170212">
    <property type="protein sequence ID" value="TDL18106.1"/>
    <property type="molecule type" value="Genomic_DNA"/>
</dbReference>
<evidence type="ECO:0000313" key="2">
    <source>
        <dbReference type="EMBL" id="TDL18106.1"/>
    </source>
</evidence>
<dbReference type="AlphaFoldDB" id="A0A4Y7PSS9"/>
<dbReference type="OrthoDB" id="2269034at2759"/>
<feature type="domain" description="F-box" evidence="1">
    <location>
        <begin position="52"/>
        <end position="116"/>
    </location>
</feature>
<evidence type="ECO:0000259" key="1">
    <source>
        <dbReference type="Pfam" id="PF12937"/>
    </source>
</evidence>
<keyword evidence="3" id="KW-1185">Reference proteome</keyword>
<dbReference type="Proteomes" id="UP000294933">
    <property type="component" value="Unassembled WGS sequence"/>
</dbReference>
<reference evidence="2 3" key="1">
    <citation type="submission" date="2018-06" db="EMBL/GenBank/DDBJ databases">
        <title>A transcriptomic atlas of mushroom development highlights an independent origin of complex multicellularity.</title>
        <authorList>
            <consortium name="DOE Joint Genome Institute"/>
            <person name="Krizsan K."/>
            <person name="Almasi E."/>
            <person name="Merenyi Z."/>
            <person name="Sahu N."/>
            <person name="Viragh M."/>
            <person name="Koszo T."/>
            <person name="Mondo S."/>
            <person name="Kiss B."/>
            <person name="Balint B."/>
            <person name="Kues U."/>
            <person name="Barry K."/>
            <person name="Hegedus J.C."/>
            <person name="Henrissat B."/>
            <person name="Johnson J."/>
            <person name="Lipzen A."/>
            <person name="Ohm R."/>
            <person name="Nagy I."/>
            <person name="Pangilinan J."/>
            <person name="Yan J."/>
            <person name="Xiong Y."/>
            <person name="Grigoriev I.V."/>
            <person name="Hibbett D.S."/>
            <person name="Nagy L.G."/>
        </authorList>
    </citation>
    <scope>NUCLEOTIDE SEQUENCE [LARGE SCALE GENOMIC DNA]</scope>
    <source>
        <strain evidence="2 3">SZMC22713</strain>
    </source>
</reference>
<dbReference type="SUPFAM" id="SSF81383">
    <property type="entry name" value="F-box domain"/>
    <property type="match status" value="1"/>
</dbReference>
<gene>
    <name evidence="2" type="ORF">BD410DRAFT_509330</name>
</gene>
<name>A0A4Y7PSS9_9AGAM</name>
<evidence type="ECO:0000313" key="3">
    <source>
        <dbReference type="Proteomes" id="UP000294933"/>
    </source>
</evidence>
<dbReference type="Gene3D" id="1.20.1280.50">
    <property type="match status" value="1"/>
</dbReference>
<protein>
    <recommendedName>
        <fullName evidence="1">F-box domain-containing protein</fullName>
    </recommendedName>
</protein>